<proteinExistence type="predicted"/>
<dbReference type="PIRSF" id="PIRSF028177">
    <property type="entry name" value="Polyketide_synth_Omtfrase_TcmP"/>
    <property type="match status" value="1"/>
</dbReference>
<keyword evidence="2 3" id="KW-0808">Transferase</keyword>
<dbReference type="InterPro" id="IPR016874">
    <property type="entry name" value="TcmP-like"/>
</dbReference>
<dbReference type="Pfam" id="PF04072">
    <property type="entry name" value="LCM"/>
    <property type="match status" value="1"/>
</dbReference>
<dbReference type="GO" id="GO:0008168">
    <property type="term" value="F:methyltransferase activity"/>
    <property type="evidence" value="ECO:0007669"/>
    <property type="project" value="UniProtKB-KW"/>
</dbReference>
<name>R8BK99_PHAM7</name>
<dbReference type="PANTHER" id="PTHR43619">
    <property type="entry name" value="S-ADENOSYL-L-METHIONINE-DEPENDENT METHYLTRANSFERASE YKTD-RELATED"/>
    <property type="match status" value="1"/>
</dbReference>
<dbReference type="EMBL" id="KB933129">
    <property type="protein sequence ID" value="EON99778.1"/>
    <property type="molecule type" value="Genomic_DNA"/>
</dbReference>
<dbReference type="AlphaFoldDB" id="R8BK99"/>
<sequence length="284" mass="32807">MSDPVKKPKMKLDFTGVQETLLATLYSRWYDFQLPKLILGDKHAVEIVDQLDYDFTKLRMRPGTCASLCLRARTFDRWTSEFLDAHGDQDVTVLHLAAGFDTRALRLQDNCGSNVHWIDLDVPDVVDMRRKLIPEPQLPGGYELIAASVTDNDWLTSLPPHRPTVVVFEGLSCYLKPEEMRSMVERVTGHFKTGQLLFDAVAWIIISCQNLMSITRTTGAVLSWGTDDPHELEAWHEGLKLKDIELMSDNKDNKDLSPKLQWILWFVAHMPYFRYVGRHLRYEW</sequence>
<keyword evidence="1 3" id="KW-0489">Methyltransferase</keyword>
<dbReference type="Gene3D" id="3.40.50.150">
    <property type="entry name" value="Vaccinia Virus protein VP39"/>
    <property type="match status" value="1"/>
</dbReference>
<organism evidence="3 4">
    <name type="scientific">Phaeoacremonium minimum (strain UCR-PA7)</name>
    <name type="common">Esca disease fungus</name>
    <name type="synonym">Togninia minima</name>
    <dbReference type="NCBI Taxonomy" id="1286976"/>
    <lineage>
        <taxon>Eukaryota</taxon>
        <taxon>Fungi</taxon>
        <taxon>Dikarya</taxon>
        <taxon>Ascomycota</taxon>
        <taxon>Pezizomycotina</taxon>
        <taxon>Sordariomycetes</taxon>
        <taxon>Sordariomycetidae</taxon>
        <taxon>Togniniales</taxon>
        <taxon>Togniniaceae</taxon>
        <taxon>Phaeoacremonium</taxon>
    </lineage>
</organism>
<dbReference type="InterPro" id="IPR007213">
    <property type="entry name" value="Ppm1/Ppm2/Tcmp"/>
</dbReference>
<evidence type="ECO:0000256" key="1">
    <source>
        <dbReference type="ARBA" id="ARBA00022603"/>
    </source>
</evidence>
<reference evidence="4" key="1">
    <citation type="journal article" date="2013" name="Genome Announc.">
        <title>Draft genome sequence of the ascomycete Phaeoacremonium aleophilum strain UCR-PA7, a causal agent of the esca disease complex in grapevines.</title>
        <authorList>
            <person name="Blanco-Ulate B."/>
            <person name="Rolshausen P."/>
            <person name="Cantu D."/>
        </authorList>
    </citation>
    <scope>NUCLEOTIDE SEQUENCE [LARGE SCALE GENOMIC DNA]</scope>
    <source>
        <strain evidence="4">UCR-PA7</strain>
    </source>
</reference>
<keyword evidence="4" id="KW-1185">Reference proteome</keyword>
<dbReference type="GO" id="GO:0032259">
    <property type="term" value="P:methylation"/>
    <property type="evidence" value="ECO:0007669"/>
    <property type="project" value="UniProtKB-KW"/>
</dbReference>
<gene>
    <name evidence="3" type="ORF">UCRPA7_4725</name>
</gene>
<evidence type="ECO:0000256" key="2">
    <source>
        <dbReference type="ARBA" id="ARBA00022679"/>
    </source>
</evidence>
<dbReference type="eggNOG" id="ENOG502RXVR">
    <property type="taxonomic scope" value="Eukaryota"/>
</dbReference>
<dbReference type="RefSeq" id="XP_007915467.1">
    <property type="nucleotide sequence ID" value="XM_007917276.1"/>
</dbReference>
<evidence type="ECO:0000313" key="4">
    <source>
        <dbReference type="Proteomes" id="UP000014074"/>
    </source>
</evidence>
<dbReference type="InterPro" id="IPR029063">
    <property type="entry name" value="SAM-dependent_MTases_sf"/>
</dbReference>
<dbReference type="HOGENOM" id="CLU_069348_2_0_1"/>
<dbReference type="PANTHER" id="PTHR43619:SF2">
    <property type="entry name" value="S-ADENOSYL-L-METHIONINE-DEPENDENT METHYLTRANSFERASES SUPERFAMILY PROTEIN"/>
    <property type="match status" value="1"/>
</dbReference>
<evidence type="ECO:0000313" key="3">
    <source>
        <dbReference type="EMBL" id="EON99778.1"/>
    </source>
</evidence>
<dbReference type="SUPFAM" id="SSF53335">
    <property type="entry name" value="S-adenosyl-L-methionine-dependent methyltransferases"/>
    <property type="match status" value="1"/>
</dbReference>
<dbReference type="GeneID" id="19325205"/>
<dbReference type="KEGG" id="tmn:UCRPA7_4725"/>
<dbReference type="OrthoDB" id="203237at2759"/>
<protein>
    <submittedName>
        <fullName evidence="3">Putative tetracenomycin polyketide synthesis o-methyltransferase tcmp protein</fullName>
    </submittedName>
</protein>
<accession>R8BK99</accession>
<dbReference type="Proteomes" id="UP000014074">
    <property type="component" value="Unassembled WGS sequence"/>
</dbReference>